<reference evidence="5 6" key="1">
    <citation type="submission" date="2023-01" db="EMBL/GenBank/DDBJ databases">
        <title>Novel diversity within Roseofilum (Cyanobacteria; Desertifilaceae) from marine benthic mats with descriptions of four novel species.</title>
        <authorList>
            <person name="Wang Y."/>
            <person name="Berthold D.E."/>
            <person name="Hu J."/>
            <person name="Lefler F.W."/>
            <person name="Laughinghouse H.D. IV."/>
        </authorList>
    </citation>
    <scope>NUCLEOTIDE SEQUENCE [LARGE SCALE GENOMIC DNA]</scope>
    <source>
        <strain evidence="5 6">BLCC-M154</strain>
    </source>
</reference>
<gene>
    <name evidence="5" type="ORF">PMG71_06790</name>
</gene>
<organism evidence="5 6">
    <name type="scientific">Roseofilum acuticapitatum BLCC-M154</name>
    <dbReference type="NCBI Taxonomy" id="3022444"/>
    <lineage>
        <taxon>Bacteria</taxon>
        <taxon>Bacillati</taxon>
        <taxon>Cyanobacteriota</taxon>
        <taxon>Cyanophyceae</taxon>
        <taxon>Desertifilales</taxon>
        <taxon>Desertifilaceae</taxon>
        <taxon>Roseofilum</taxon>
        <taxon>Roseofilum acuticapitatum</taxon>
    </lineage>
</organism>
<protein>
    <submittedName>
        <fullName evidence="5">Class I SAM-dependent methyltransferase</fullName>
    </submittedName>
</protein>
<evidence type="ECO:0000313" key="6">
    <source>
        <dbReference type="Proteomes" id="UP001235303"/>
    </source>
</evidence>
<dbReference type="Proteomes" id="UP001235303">
    <property type="component" value="Unassembled WGS sequence"/>
</dbReference>
<dbReference type="InterPro" id="IPR013216">
    <property type="entry name" value="Methyltransf_11"/>
</dbReference>
<dbReference type="Gene3D" id="3.40.50.150">
    <property type="entry name" value="Vaccinia Virus protein VP39"/>
    <property type="match status" value="1"/>
</dbReference>
<dbReference type="PANTHER" id="PTHR43464:SF19">
    <property type="entry name" value="UBIQUINONE BIOSYNTHESIS O-METHYLTRANSFERASE, MITOCHONDRIAL"/>
    <property type="match status" value="1"/>
</dbReference>
<evidence type="ECO:0000256" key="2">
    <source>
        <dbReference type="ARBA" id="ARBA00022679"/>
    </source>
</evidence>
<dbReference type="GO" id="GO:0008168">
    <property type="term" value="F:methyltransferase activity"/>
    <property type="evidence" value="ECO:0007669"/>
    <property type="project" value="UniProtKB-KW"/>
</dbReference>
<dbReference type="CDD" id="cd02440">
    <property type="entry name" value="AdoMet_MTases"/>
    <property type="match status" value="1"/>
</dbReference>
<comment type="caution">
    <text evidence="5">The sequence shown here is derived from an EMBL/GenBank/DDBJ whole genome shotgun (WGS) entry which is preliminary data.</text>
</comment>
<sequence>MSEQANIKDMNPQEILNWIINADNHQQLEEHYDLIAEKYEQISADLFGREDRPLLSKIVQYIPKNACILDVGVGTGIVGQQLSQLGYNHFTGIDISQKMLLEAKKKNVYTDLKQMVLGERLDFKDNFFDAAIASRVVAHNHAPLSCFDELIRITKPEGYIIFTIKSYFYETSDFKDKLNSLESSGKWKLVEVGEKYQPMPKVDKNLYCNVWICSVI</sequence>
<dbReference type="RefSeq" id="WP_283752889.1">
    <property type="nucleotide sequence ID" value="NZ_JAQOSP010000043.1"/>
</dbReference>
<dbReference type="PANTHER" id="PTHR43464">
    <property type="entry name" value="METHYLTRANSFERASE"/>
    <property type="match status" value="1"/>
</dbReference>
<evidence type="ECO:0000256" key="3">
    <source>
        <dbReference type="ARBA" id="ARBA00022691"/>
    </source>
</evidence>
<evidence type="ECO:0000259" key="4">
    <source>
        <dbReference type="Pfam" id="PF08241"/>
    </source>
</evidence>
<keyword evidence="6" id="KW-1185">Reference proteome</keyword>
<keyword evidence="3" id="KW-0949">S-adenosyl-L-methionine</keyword>
<accession>A0ABT7ARS8</accession>
<feature type="domain" description="Methyltransferase type 11" evidence="4">
    <location>
        <begin position="69"/>
        <end position="162"/>
    </location>
</feature>
<evidence type="ECO:0000256" key="1">
    <source>
        <dbReference type="ARBA" id="ARBA00022603"/>
    </source>
</evidence>
<dbReference type="EMBL" id="JAQOSP010000043">
    <property type="protein sequence ID" value="MDJ1169129.1"/>
    <property type="molecule type" value="Genomic_DNA"/>
</dbReference>
<keyword evidence="2" id="KW-0808">Transferase</keyword>
<dbReference type="GO" id="GO:0032259">
    <property type="term" value="P:methylation"/>
    <property type="evidence" value="ECO:0007669"/>
    <property type="project" value="UniProtKB-KW"/>
</dbReference>
<proteinExistence type="predicted"/>
<dbReference type="SUPFAM" id="SSF53335">
    <property type="entry name" value="S-adenosyl-L-methionine-dependent methyltransferases"/>
    <property type="match status" value="1"/>
</dbReference>
<dbReference type="Pfam" id="PF08241">
    <property type="entry name" value="Methyltransf_11"/>
    <property type="match status" value="1"/>
</dbReference>
<evidence type="ECO:0000313" key="5">
    <source>
        <dbReference type="EMBL" id="MDJ1169129.1"/>
    </source>
</evidence>
<name>A0ABT7ARS8_9CYAN</name>
<dbReference type="InterPro" id="IPR029063">
    <property type="entry name" value="SAM-dependent_MTases_sf"/>
</dbReference>
<keyword evidence="1 5" id="KW-0489">Methyltransferase</keyword>